<dbReference type="GO" id="GO:0004022">
    <property type="term" value="F:alcohol dehydrogenase (NAD+) activity"/>
    <property type="evidence" value="ECO:0007669"/>
    <property type="project" value="UniProtKB-EC"/>
</dbReference>
<comment type="similarity">
    <text evidence="2 6">Belongs to the zinc-containing alcohol dehydrogenase family.</text>
</comment>
<dbReference type="AlphaFoldDB" id="A0A5C5VR93"/>
<dbReference type="InterPro" id="IPR013149">
    <property type="entry name" value="ADH-like_C"/>
</dbReference>
<accession>A0A5C5VR93</accession>
<sequence length="368" mass="38265">MITTKAAISDTEGGFSIREIEVGEPGPGEVLVALKASGVCHTDHDSLRWDRQVVVGHEGAGVVAAIGDGVTACAVGDRVLLNWAIPCLACPMCLRGHQNLCQRNNTVTAPAPAGGHAHDSATRLNGVPIERSFALGTMSGATVVREAAIVPITIDIPWASACVIGCGVMTGFGSAVKAGGVRPGDNTVVIGCGGVGLNAVQGCRIAGARRVIAIDLSETRLELARRFGATHTILAERDDRGLLRAAAEVERLCGGLGADVAIEATAVPELGASPLAMIRSGGTAVQASGIEQEISIDMNLFEWDKTYINPLYGGCRPAIDLPVLLDLYASGRLLLDELISREYALEDLGAAFDDMLNGRIAKGVLRLD</sequence>
<comment type="cofactor">
    <cofactor evidence="1 6">
        <name>Zn(2+)</name>
        <dbReference type="ChEBI" id="CHEBI:29105"/>
    </cofactor>
</comment>
<dbReference type="Gene3D" id="3.40.50.720">
    <property type="entry name" value="NAD(P)-binding Rossmann-like Domain"/>
    <property type="match status" value="1"/>
</dbReference>
<dbReference type="SUPFAM" id="SSF50129">
    <property type="entry name" value="GroES-like"/>
    <property type="match status" value="2"/>
</dbReference>
<dbReference type="Pfam" id="PF08240">
    <property type="entry name" value="ADH_N"/>
    <property type="match status" value="1"/>
</dbReference>
<keyword evidence="5 8" id="KW-0560">Oxidoreductase</keyword>
<dbReference type="EC" id="1.1.1.1" evidence="8"/>
<dbReference type="PANTHER" id="PTHR43350">
    <property type="entry name" value="NAD-DEPENDENT ALCOHOL DEHYDROGENASE"/>
    <property type="match status" value="1"/>
</dbReference>
<protein>
    <submittedName>
        <fullName evidence="8">Putative alcohol dehydrogenase D</fullName>
        <ecNumber evidence="8">1.1.1.1</ecNumber>
    </submittedName>
</protein>
<dbReference type="Proteomes" id="UP000318995">
    <property type="component" value="Unassembled WGS sequence"/>
</dbReference>
<evidence type="ECO:0000256" key="6">
    <source>
        <dbReference type="RuleBase" id="RU361277"/>
    </source>
</evidence>
<comment type="caution">
    <text evidence="8">The sequence shown here is derived from an EMBL/GenBank/DDBJ whole genome shotgun (WGS) entry which is preliminary data.</text>
</comment>
<evidence type="ECO:0000256" key="4">
    <source>
        <dbReference type="ARBA" id="ARBA00022833"/>
    </source>
</evidence>
<name>A0A5C5VR93_9BACT</name>
<dbReference type="InterPro" id="IPR036291">
    <property type="entry name" value="NAD(P)-bd_dom_sf"/>
</dbReference>
<evidence type="ECO:0000259" key="7">
    <source>
        <dbReference type="SMART" id="SM00829"/>
    </source>
</evidence>
<evidence type="ECO:0000313" key="9">
    <source>
        <dbReference type="Proteomes" id="UP000318995"/>
    </source>
</evidence>
<dbReference type="SMART" id="SM00829">
    <property type="entry name" value="PKS_ER"/>
    <property type="match status" value="1"/>
</dbReference>
<keyword evidence="9" id="KW-1185">Reference proteome</keyword>
<evidence type="ECO:0000256" key="5">
    <source>
        <dbReference type="ARBA" id="ARBA00023002"/>
    </source>
</evidence>
<dbReference type="Gene3D" id="3.90.180.10">
    <property type="entry name" value="Medium-chain alcohol dehydrogenases, catalytic domain"/>
    <property type="match status" value="1"/>
</dbReference>
<dbReference type="InterPro" id="IPR011032">
    <property type="entry name" value="GroES-like_sf"/>
</dbReference>
<dbReference type="PROSITE" id="PS00059">
    <property type="entry name" value="ADH_ZINC"/>
    <property type="match status" value="1"/>
</dbReference>
<dbReference type="InterPro" id="IPR002328">
    <property type="entry name" value="ADH_Zn_CS"/>
</dbReference>
<dbReference type="InterPro" id="IPR013154">
    <property type="entry name" value="ADH-like_N"/>
</dbReference>
<feature type="domain" description="Enoyl reductase (ER)" evidence="7">
    <location>
        <begin position="13"/>
        <end position="365"/>
    </location>
</feature>
<evidence type="ECO:0000313" key="8">
    <source>
        <dbReference type="EMBL" id="TWT40667.1"/>
    </source>
</evidence>
<dbReference type="RefSeq" id="WP_197525099.1">
    <property type="nucleotide sequence ID" value="NZ_SJPH01000011.1"/>
</dbReference>
<proteinExistence type="inferred from homology"/>
<evidence type="ECO:0000256" key="2">
    <source>
        <dbReference type="ARBA" id="ARBA00008072"/>
    </source>
</evidence>
<dbReference type="Pfam" id="PF00107">
    <property type="entry name" value="ADH_zinc_N"/>
    <property type="match status" value="1"/>
</dbReference>
<organism evidence="8 9">
    <name type="scientific">Botrimarina hoheduenensis</name>
    <dbReference type="NCBI Taxonomy" id="2528000"/>
    <lineage>
        <taxon>Bacteria</taxon>
        <taxon>Pseudomonadati</taxon>
        <taxon>Planctomycetota</taxon>
        <taxon>Planctomycetia</taxon>
        <taxon>Pirellulales</taxon>
        <taxon>Lacipirellulaceae</taxon>
        <taxon>Botrimarina</taxon>
    </lineage>
</organism>
<dbReference type="PANTHER" id="PTHR43350:SF21">
    <property type="entry name" value="S-NITROSOMYCOTHIOL REDUCTASE MSCR"/>
    <property type="match status" value="1"/>
</dbReference>
<evidence type="ECO:0000256" key="1">
    <source>
        <dbReference type="ARBA" id="ARBA00001947"/>
    </source>
</evidence>
<dbReference type="SUPFAM" id="SSF51735">
    <property type="entry name" value="NAD(P)-binding Rossmann-fold domains"/>
    <property type="match status" value="1"/>
</dbReference>
<keyword evidence="3 6" id="KW-0479">Metal-binding</keyword>
<dbReference type="EMBL" id="SJPH01000011">
    <property type="protein sequence ID" value="TWT40667.1"/>
    <property type="molecule type" value="Genomic_DNA"/>
</dbReference>
<dbReference type="InterPro" id="IPR020843">
    <property type="entry name" value="ER"/>
</dbReference>
<keyword evidence="4 6" id="KW-0862">Zinc</keyword>
<dbReference type="GO" id="GO:0008270">
    <property type="term" value="F:zinc ion binding"/>
    <property type="evidence" value="ECO:0007669"/>
    <property type="project" value="InterPro"/>
</dbReference>
<reference evidence="8 9" key="1">
    <citation type="submission" date="2019-02" db="EMBL/GenBank/DDBJ databases">
        <title>Deep-cultivation of Planctomycetes and their phenomic and genomic characterization uncovers novel biology.</title>
        <authorList>
            <person name="Wiegand S."/>
            <person name="Jogler M."/>
            <person name="Boedeker C."/>
            <person name="Pinto D."/>
            <person name="Vollmers J."/>
            <person name="Rivas-Marin E."/>
            <person name="Kohn T."/>
            <person name="Peeters S.H."/>
            <person name="Heuer A."/>
            <person name="Rast P."/>
            <person name="Oberbeckmann S."/>
            <person name="Bunk B."/>
            <person name="Jeske O."/>
            <person name="Meyerdierks A."/>
            <person name="Storesund J.E."/>
            <person name="Kallscheuer N."/>
            <person name="Luecker S."/>
            <person name="Lage O.M."/>
            <person name="Pohl T."/>
            <person name="Merkel B.J."/>
            <person name="Hornburger P."/>
            <person name="Mueller R.-W."/>
            <person name="Bruemmer F."/>
            <person name="Labrenz M."/>
            <person name="Spormann A.M."/>
            <person name="Op Den Camp H."/>
            <person name="Overmann J."/>
            <person name="Amann R."/>
            <person name="Jetten M.S.M."/>
            <person name="Mascher T."/>
            <person name="Medema M.H."/>
            <person name="Devos D.P."/>
            <person name="Kaster A.-K."/>
            <person name="Ovreas L."/>
            <person name="Rohde M."/>
            <person name="Galperin M.Y."/>
            <person name="Jogler C."/>
        </authorList>
    </citation>
    <scope>NUCLEOTIDE SEQUENCE [LARGE SCALE GENOMIC DNA]</scope>
    <source>
        <strain evidence="8 9">Pla111</strain>
    </source>
</reference>
<evidence type="ECO:0000256" key="3">
    <source>
        <dbReference type="ARBA" id="ARBA00022723"/>
    </source>
</evidence>
<gene>
    <name evidence="8" type="primary">adhD</name>
    <name evidence="8" type="ORF">Pla111_33120</name>
</gene>